<reference evidence="1 2" key="1">
    <citation type="submission" date="2019-11" db="EMBL/GenBank/DDBJ databases">
        <title>Acidiferrimicrobium australis gen. nov., sp. nov., an acidophilic and obligately heterotrophic, member of the Actinobacteria that catalyses dissimilatory oxido- reduction of iron isolated from metal-rich acidic water in Chile.</title>
        <authorList>
            <person name="Gonzalez D."/>
            <person name="Huber K."/>
            <person name="Hedrich S."/>
            <person name="Rojas-Villalobos C."/>
            <person name="Quatrini R."/>
            <person name="Dinamarca M.A."/>
            <person name="Schwarz A."/>
            <person name="Canales C."/>
            <person name="Nancucheo I."/>
        </authorList>
    </citation>
    <scope>NUCLEOTIDE SEQUENCE [LARGE SCALE GENOMIC DNA]</scope>
    <source>
        <strain evidence="1 2">USS-CCA1</strain>
    </source>
</reference>
<gene>
    <name evidence="1" type="ORF">GHK86_17680</name>
</gene>
<evidence type="ECO:0000313" key="2">
    <source>
        <dbReference type="Proteomes" id="UP000437736"/>
    </source>
</evidence>
<dbReference type="EMBL" id="WJHE01001063">
    <property type="protein sequence ID" value="MST34545.1"/>
    <property type="molecule type" value="Genomic_DNA"/>
</dbReference>
<sequence length="55" mass="6014">MKCPSCRTRELVVITMKVGAEQVALRTCSSCDLRYWEGLDGQLALESVLALVGGR</sequence>
<proteinExistence type="predicted"/>
<name>A0ABW9QXH5_9ACTN</name>
<comment type="caution">
    <text evidence="1">The sequence shown here is derived from an EMBL/GenBank/DDBJ whole genome shotgun (WGS) entry which is preliminary data.</text>
</comment>
<accession>A0ABW9QXH5</accession>
<protein>
    <recommendedName>
        <fullName evidence="3">Transcription factor zinc-finger domain-containing protein</fullName>
    </recommendedName>
</protein>
<evidence type="ECO:0000313" key="1">
    <source>
        <dbReference type="EMBL" id="MST34545.1"/>
    </source>
</evidence>
<organism evidence="1 2">
    <name type="scientific">Acidiferrimicrobium australe</name>
    <dbReference type="NCBI Taxonomy" id="2664430"/>
    <lineage>
        <taxon>Bacteria</taxon>
        <taxon>Bacillati</taxon>
        <taxon>Actinomycetota</taxon>
        <taxon>Acidimicrobiia</taxon>
        <taxon>Acidimicrobiales</taxon>
        <taxon>Acidimicrobiaceae</taxon>
        <taxon>Acidiferrimicrobium</taxon>
    </lineage>
</organism>
<keyword evidence="2" id="KW-1185">Reference proteome</keyword>
<evidence type="ECO:0008006" key="3">
    <source>
        <dbReference type="Google" id="ProtNLM"/>
    </source>
</evidence>
<dbReference type="Proteomes" id="UP000437736">
    <property type="component" value="Unassembled WGS sequence"/>
</dbReference>